<gene>
    <name evidence="2" type="ORF">HELGO_WM18545</name>
</gene>
<dbReference type="AlphaFoldDB" id="A0A6S6TJY6"/>
<feature type="non-terminal residue" evidence="2">
    <location>
        <position position="175"/>
    </location>
</feature>
<dbReference type="Pfam" id="PF13173">
    <property type="entry name" value="AAA_14"/>
    <property type="match status" value="1"/>
</dbReference>
<accession>A0A6S6TJY6</accession>
<dbReference type="InterPro" id="IPR041682">
    <property type="entry name" value="AAA_14"/>
</dbReference>
<sequence>MKETFKKLIINFQERTFGRIVPRDYEIPMTTKKIVSLIGVRRSGKTYILFSLIEKLRKRIDPQNIVYINFEDDRLFPLKLKNLDDLMEGYYELYPEKREEKVYLFLDEVQNVEGWEKYIRRIGDTLNLQLYITGSSSKLLSSEIATSLRGRTITYEVFPFSFKEYLRHKEIEVNL</sequence>
<proteinExistence type="predicted"/>
<evidence type="ECO:0000313" key="2">
    <source>
        <dbReference type="EMBL" id="CAA6821172.1"/>
    </source>
</evidence>
<name>A0A6S6TJY6_9BACT</name>
<evidence type="ECO:0000259" key="1">
    <source>
        <dbReference type="Pfam" id="PF13173"/>
    </source>
</evidence>
<feature type="domain" description="AAA" evidence="1">
    <location>
        <begin position="32"/>
        <end position="166"/>
    </location>
</feature>
<dbReference type="EMBL" id="CACVAU010000062">
    <property type="protein sequence ID" value="CAA6821172.1"/>
    <property type="molecule type" value="Genomic_DNA"/>
</dbReference>
<protein>
    <submittedName>
        <fullName evidence="2">Predicted ATPase</fullName>
    </submittedName>
</protein>
<dbReference type="SUPFAM" id="SSF52540">
    <property type="entry name" value="P-loop containing nucleoside triphosphate hydrolases"/>
    <property type="match status" value="1"/>
</dbReference>
<reference evidence="2" key="1">
    <citation type="submission" date="2020-01" db="EMBL/GenBank/DDBJ databases">
        <authorList>
            <person name="Meier V. D."/>
            <person name="Meier V D."/>
        </authorList>
    </citation>
    <scope>NUCLEOTIDE SEQUENCE</scope>
    <source>
        <strain evidence="2">HLG_WM_MAG_05</strain>
    </source>
</reference>
<organism evidence="2">
    <name type="scientific">uncultured Sulfurovum sp</name>
    <dbReference type="NCBI Taxonomy" id="269237"/>
    <lineage>
        <taxon>Bacteria</taxon>
        <taxon>Pseudomonadati</taxon>
        <taxon>Campylobacterota</taxon>
        <taxon>Epsilonproteobacteria</taxon>
        <taxon>Campylobacterales</taxon>
        <taxon>Sulfurovaceae</taxon>
        <taxon>Sulfurovum</taxon>
        <taxon>environmental samples</taxon>
    </lineage>
</organism>
<dbReference type="PANTHER" id="PTHR33295:SF8">
    <property type="entry name" value="AAA+ ATPASE DOMAIN-CONTAINING PROTEIN"/>
    <property type="match status" value="1"/>
</dbReference>
<dbReference type="PANTHER" id="PTHR33295">
    <property type="entry name" value="ATPASE"/>
    <property type="match status" value="1"/>
</dbReference>
<dbReference type="InterPro" id="IPR027417">
    <property type="entry name" value="P-loop_NTPase"/>
</dbReference>